<sequence>MESKEPKKKQWITPTLEADLIDKETHSGAPIFFGREDVVYRPS</sequence>
<evidence type="ECO:0000313" key="1">
    <source>
        <dbReference type="EMBL" id="GLQ35798.1"/>
    </source>
</evidence>
<comment type="caution">
    <text evidence="1">The sequence shown here is derived from an EMBL/GenBank/DDBJ whole genome shotgun (WGS) entry which is preliminary data.</text>
</comment>
<reference evidence="2" key="1">
    <citation type="journal article" date="2019" name="Int. J. Syst. Evol. Microbiol.">
        <title>The Global Catalogue of Microorganisms (GCM) 10K type strain sequencing project: providing services to taxonomists for standard genome sequencing and annotation.</title>
        <authorList>
            <consortium name="The Broad Institute Genomics Platform"/>
            <consortium name="The Broad Institute Genome Sequencing Center for Infectious Disease"/>
            <person name="Wu L."/>
            <person name="Ma J."/>
        </authorList>
    </citation>
    <scope>NUCLEOTIDE SEQUENCE [LARGE SCALE GENOMIC DNA]</scope>
    <source>
        <strain evidence="2">NBRC 110140</strain>
    </source>
</reference>
<name>A0ABQ5VWH2_9RHOB</name>
<accession>A0ABQ5VWH2</accession>
<protein>
    <submittedName>
        <fullName evidence="1">Uncharacterized protein</fullName>
    </submittedName>
</protein>
<keyword evidence="2" id="KW-1185">Reference proteome</keyword>
<proteinExistence type="predicted"/>
<dbReference type="RefSeq" id="WP_284378778.1">
    <property type="nucleotide sequence ID" value="NZ_BSNN01000005.1"/>
</dbReference>
<organism evidence="1 2">
    <name type="scientific">Amylibacter marinus</name>
    <dbReference type="NCBI Taxonomy" id="1475483"/>
    <lineage>
        <taxon>Bacteria</taxon>
        <taxon>Pseudomonadati</taxon>
        <taxon>Pseudomonadota</taxon>
        <taxon>Alphaproteobacteria</taxon>
        <taxon>Rhodobacterales</taxon>
        <taxon>Paracoccaceae</taxon>
        <taxon>Amylibacter</taxon>
    </lineage>
</organism>
<dbReference type="EMBL" id="BSNN01000005">
    <property type="protein sequence ID" value="GLQ35798.1"/>
    <property type="molecule type" value="Genomic_DNA"/>
</dbReference>
<dbReference type="Proteomes" id="UP001156694">
    <property type="component" value="Unassembled WGS sequence"/>
</dbReference>
<evidence type="ECO:0000313" key="2">
    <source>
        <dbReference type="Proteomes" id="UP001156694"/>
    </source>
</evidence>
<gene>
    <name evidence="1" type="ORF">GCM10007939_20810</name>
</gene>